<dbReference type="EMBL" id="CAJNNW010016402">
    <property type="protein sequence ID" value="CAE8659030.1"/>
    <property type="molecule type" value="Genomic_DNA"/>
</dbReference>
<gene>
    <name evidence="2" type="ORF">PGLA2088_LOCUS13657</name>
</gene>
<feature type="non-terminal residue" evidence="2">
    <location>
        <position position="1"/>
    </location>
</feature>
<feature type="compositionally biased region" description="Basic and acidic residues" evidence="1">
    <location>
        <begin position="81"/>
        <end position="93"/>
    </location>
</feature>
<feature type="compositionally biased region" description="Basic and acidic residues" evidence="1">
    <location>
        <begin position="8"/>
        <end position="22"/>
    </location>
</feature>
<feature type="region of interest" description="Disordered" evidence="1">
    <location>
        <begin position="1"/>
        <end position="37"/>
    </location>
</feature>
<dbReference type="Proteomes" id="UP000626109">
    <property type="component" value="Unassembled WGS sequence"/>
</dbReference>
<accession>A0A813IZ18</accession>
<protein>
    <submittedName>
        <fullName evidence="2">Uncharacterized protein</fullName>
    </submittedName>
</protein>
<evidence type="ECO:0000313" key="3">
    <source>
        <dbReference type="Proteomes" id="UP000626109"/>
    </source>
</evidence>
<feature type="non-terminal residue" evidence="2">
    <location>
        <position position="147"/>
    </location>
</feature>
<comment type="caution">
    <text evidence="2">The sequence shown here is derived from an EMBL/GenBank/DDBJ whole genome shotgun (WGS) entry which is preliminary data.</text>
</comment>
<sequence length="147" mass="15587">ECLSEALQHAREHPDEGSKPRDSSVPPAPVAPTGRGISVSIVRDLDDATQEALRVAHNLLDGPGCARLPTLTTAGAAGRRGAKEVDEREHDPNSQRLFSLDDMGQAMAGSLWQPFGGVPFSSGLLQEQVGGAVPSRDALSDKERLKQ</sequence>
<organism evidence="2 3">
    <name type="scientific">Polarella glacialis</name>
    <name type="common">Dinoflagellate</name>
    <dbReference type="NCBI Taxonomy" id="89957"/>
    <lineage>
        <taxon>Eukaryota</taxon>
        <taxon>Sar</taxon>
        <taxon>Alveolata</taxon>
        <taxon>Dinophyceae</taxon>
        <taxon>Suessiales</taxon>
        <taxon>Suessiaceae</taxon>
        <taxon>Polarella</taxon>
    </lineage>
</organism>
<dbReference type="AlphaFoldDB" id="A0A813IZ18"/>
<reference evidence="2" key="1">
    <citation type="submission" date="2021-02" db="EMBL/GenBank/DDBJ databases">
        <authorList>
            <person name="Dougan E. K."/>
            <person name="Rhodes N."/>
            <person name="Thang M."/>
            <person name="Chan C."/>
        </authorList>
    </citation>
    <scope>NUCLEOTIDE SEQUENCE</scope>
</reference>
<evidence type="ECO:0000256" key="1">
    <source>
        <dbReference type="SAM" id="MobiDB-lite"/>
    </source>
</evidence>
<proteinExistence type="predicted"/>
<feature type="region of interest" description="Disordered" evidence="1">
    <location>
        <begin position="74"/>
        <end position="95"/>
    </location>
</feature>
<name>A0A813IZ18_POLGL</name>
<evidence type="ECO:0000313" key="2">
    <source>
        <dbReference type="EMBL" id="CAE8659030.1"/>
    </source>
</evidence>